<dbReference type="Gene3D" id="6.20.20.10">
    <property type="match status" value="1"/>
</dbReference>
<name>A0A6G8R2I8_9CAUD</name>
<evidence type="ECO:0000313" key="1">
    <source>
        <dbReference type="EMBL" id="QIN94381.1"/>
    </source>
</evidence>
<protein>
    <submittedName>
        <fullName evidence="1">DnaJ-like chaperonin</fullName>
    </submittedName>
</protein>
<dbReference type="EMBL" id="MT024868">
    <property type="protein sequence ID" value="QIN94381.1"/>
    <property type="molecule type" value="Genomic_DNA"/>
</dbReference>
<gene>
    <name evidence="1" type="primary">52</name>
    <name evidence="1" type="ORF">SEA_ABBA_52</name>
</gene>
<accession>A0A6G8R2I8</accession>
<dbReference type="KEGG" id="vg:55816773"/>
<proteinExistence type="predicted"/>
<organism evidence="1 2">
    <name type="scientific">Arthrobacter phage Abba</name>
    <dbReference type="NCBI Taxonomy" id="2713256"/>
    <lineage>
        <taxon>Viruses</taxon>
        <taxon>Duplodnaviria</taxon>
        <taxon>Heunggongvirae</taxon>
        <taxon>Uroviricota</taxon>
        <taxon>Caudoviricetes</taxon>
        <taxon>Berryhillviridae</taxon>
        <taxon>Ayohtrevirus</taxon>
        <taxon>Ayohtrevirus abba</taxon>
    </lineage>
</organism>
<dbReference type="GeneID" id="55816773"/>
<reference evidence="1 2" key="1">
    <citation type="submission" date="2020-02" db="EMBL/GenBank/DDBJ databases">
        <authorList>
            <person name="Bojorquez D.A."/>
            <person name="Alcantara J.K.D.L."/>
            <person name="Arambulo J.M.L."/>
            <person name="Budzinski C.A."/>
            <person name="Campbell G.A."/>
            <person name="Dosanjh M.K."/>
            <person name="Gallardo M.A."/>
            <person name="Huang C."/>
            <person name="Nguyen N."/>
            <person name="Yee O.M."/>
            <person name="Ngo R.T."/>
            <person name="Kapinos A."/>
            <person name="Freise A.C."/>
            <person name="Reddi K."/>
            <person name="Moberg-Parker J."/>
            <person name="Garlena R.A."/>
            <person name="Russell D.A."/>
            <person name="Pope W.H."/>
            <person name="Jacobs-Sera D."/>
            <person name="Hatfull G.F."/>
        </authorList>
    </citation>
    <scope>NUCLEOTIDE SEQUENCE [LARGE SCALE GENOMIC DNA]</scope>
</reference>
<dbReference type="Proteomes" id="UP000500909">
    <property type="component" value="Segment"/>
</dbReference>
<sequence>MTKHNKLGFPIIDCARCDGEGKIVKYGHVDAGRCFDCQGTGHVLTAEGSKAFAAYLAALEAAPKKLAADFEAGDRVQVGKTYGTIASVEVKGTNIKFGFANSRCDFFARFDMALRTDDGIDVADFTKGL</sequence>
<keyword evidence="2" id="KW-1185">Reference proteome</keyword>
<evidence type="ECO:0000313" key="2">
    <source>
        <dbReference type="Proteomes" id="UP000500909"/>
    </source>
</evidence>
<dbReference type="RefSeq" id="YP_009887318.1">
    <property type="nucleotide sequence ID" value="NC_049498.1"/>
</dbReference>